<gene>
    <name evidence="1" type="ORF">HNR50_003187</name>
</gene>
<reference evidence="1 2" key="1">
    <citation type="submission" date="2020-08" db="EMBL/GenBank/DDBJ databases">
        <title>Genomic Encyclopedia of Type Strains, Phase IV (KMG-IV): sequencing the most valuable type-strain genomes for metagenomic binning, comparative biology and taxonomic classification.</title>
        <authorList>
            <person name="Goeker M."/>
        </authorList>
    </citation>
    <scope>NUCLEOTIDE SEQUENCE [LARGE SCALE GENOMIC DNA]</scope>
    <source>
        <strain evidence="1 2">DSM 2461</strain>
    </source>
</reference>
<organism evidence="1 2">
    <name type="scientific">Spirochaeta isovalerica</name>
    <dbReference type="NCBI Taxonomy" id="150"/>
    <lineage>
        <taxon>Bacteria</taxon>
        <taxon>Pseudomonadati</taxon>
        <taxon>Spirochaetota</taxon>
        <taxon>Spirochaetia</taxon>
        <taxon>Spirochaetales</taxon>
        <taxon>Spirochaetaceae</taxon>
        <taxon>Spirochaeta</taxon>
    </lineage>
</organism>
<accession>A0A841RE65</accession>
<dbReference type="EMBL" id="JACHGJ010000006">
    <property type="protein sequence ID" value="MBB6481507.1"/>
    <property type="molecule type" value="Genomic_DNA"/>
</dbReference>
<sequence>MRYDFCFSSYHDDFRLSLKKNMPFTNIMIQSPGYITQGNEMRKLFLFSILLSMSFTSFAQKFSEPFDFYIYSFDEAGGLFNLFRYFDQMESGEVCLQPLFR</sequence>
<keyword evidence="2" id="KW-1185">Reference proteome</keyword>
<evidence type="ECO:0000313" key="1">
    <source>
        <dbReference type="EMBL" id="MBB6481507.1"/>
    </source>
</evidence>
<comment type="caution">
    <text evidence="1">The sequence shown here is derived from an EMBL/GenBank/DDBJ whole genome shotgun (WGS) entry which is preliminary data.</text>
</comment>
<dbReference type="AlphaFoldDB" id="A0A841RE65"/>
<name>A0A841RE65_9SPIO</name>
<protein>
    <submittedName>
        <fullName evidence="1">Uncharacterized protein</fullName>
    </submittedName>
</protein>
<dbReference type="Proteomes" id="UP000587760">
    <property type="component" value="Unassembled WGS sequence"/>
</dbReference>
<evidence type="ECO:0000313" key="2">
    <source>
        <dbReference type="Proteomes" id="UP000587760"/>
    </source>
</evidence>
<proteinExistence type="predicted"/>